<name>A0AAU9D8G8_9LACO</name>
<proteinExistence type="predicted"/>
<protein>
    <submittedName>
        <fullName evidence="2">Uncharacterized protein</fullName>
    </submittedName>
</protein>
<keyword evidence="3" id="KW-1185">Reference proteome</keyword>
<evidence type="ECO:0000256" key="1">
    <source>
        <dbReference type="SAM" id="MobiDB-lite"/>
    </source>
</evidence>
<dbReference type="EMBL" id="AP026801">
    <property type="protein sequence ID" value="BDR55965.1"/>
    <property type="molecule type" value="Genomic_DNA"/>
</dbReference>
<feature type="region of interest" description="Disordered" evidence="1">
    <location>
        <begin position="49"/>
        <end position="72"/>
    </location>
</feature>
<organism evidence="2 3">
    <name type="scientific">Xylocopilactobacillus apis</name>
    <dbReference type="NCBI Taxonomy" id="2932183"/>
    <lineage>
        <taxon>Bacteria</taxon>
        <taxon>Bacillati</taxon>
        <taxon>Bacillota</taxon>
        <taxon>Bacilli</taxon>
        <taxon>Lactobacillales</taxon>
        <taxon>Lactobacillaceae</taxon>
        <taxon>Xylocopilactobacillus</taxon>
    </lineage>
</organism>
<evidence type="ECO:0000313" key="2">
    <source>
        <dbReference type="EMBL" id="BDR55965.1"/>
    </source>
</evidence>
<sequence>MTSLNVNADVNNPVNMAVLPNSSEDVSSSESNHGDVYAPFYGPTFLSVSPYDGASDDPRTQYDTPNPDDPLNINKFRVKTHSETDDQIKKRLVDGDVYDQIQRYKSEGETAYVSTPDELLNALLGRRGAYKPGDSLPSDANPPEVNITHIVLTKDIAFTYGTTVRGYQSFNDMRGYTETHIPNRNIVVDGIDSRDPLKTKHTLDLNGAIDPSRISICSNRYTSKFVMNNINLQGTDWYGPVSAYNNGVSKTVIYRNIKYRGAQLAASYQTDIVFTGYNDVRTTISYQSLEPVSSSTDSAGNPIYDDARPGQMLYAVGHVPSNVSPGSGRQYECQQIMESYNVSFALNTKFDGFTPTADSFVLGYYLSNGKPCNINVWDHAEVNVTSTNQGSVAEYANYTATIQLWSGELEVHPHAVLNISSYEFNDPPTNGDTNPNNIRPNPSYTRDLINLTPQGGFNPNVKVDDYATINGTQSGPIARNSLGYGAVSLGIGASLDVGKWANFNIKSTNAGASTRPVLYMNNSARVSVAQPGTFDLQGDGDYTGARSLIQLGSNATFEFNRARMVNIQYNGSQPNTNLISMAAGQMHVQNMDVYAWNTGNTAAVGTHPDPYDNVEGKDYMWQSIFNFIANYNSSGFVNIDPAASSLFPNDIADMRVNYNTNRFQRVMFHYIPTVYFMNFTSTPVDGPATDVNSYKVSGKVVTDNINDPEGDYIPMQGAYVRLSGHVKNTAAASEVGSVDLDQPFNNTVDPDPRWADISAGGLDITSKFSAITAADGTFSVTLPVDPTTGVQKTFMASDPSDPDNTRPTENGRIQAFAFNRGNYNTTNTAVLDKGKPRAQAAPLRYSVADQPAPDPKYFVDTTVDPATGLTKISDLYSDIHSNAFTKLSDYTFTFDSRNLATDTTFWGTPGNNKPVYVNVTDPSGNTTVVEGRVTISSLPVFIEVNKPSAVAKIPDGSGSWSPAQWQNWVTTTNPNEARALRINTDGSTTDISSQMTNNASGFVEGVNNIQYTVPTGAVPPNPSTVTANGTIELRTDTLKLNLPLDSSNNPKAINFGRHGSYETGYLSSNDTAVYPSQIIDDRVDKSSNWHLEVKADKFKDQTSGIVSSELPVSTMDLGLLDSTANLFSDIIDTSLTITQGVNNKSFDIMTGSGLTNTNQALKISRGSADSHLNGRTYKSNLIWTLVDGTP</sequence>
<accession>A0AAU9D8G8</accession>
<gene>
    <name evidence="2" type="ORF">KIMC2_05270</name>
</gene>
<dbReference type="KEGG" id="xak:KIMC2_05270"/>
<dbReference type="Proteomes" id="UP001321804">
    <property type="component" value="Chromosome"/>
</dbReference>
<reference evidence="2 3" key="1">
    <citation type="journal article" date="2023" name="Microbiol. Spectr.">
        <title>Symbiosis of Carpenter Bees with Uncharacterized Lactic Acid Bacteria Showing NAD Auxotrophy.</title>
        <authorList>
            <person name="Kawasaki S."/>
            <person name="Ozawa K."/>
            <person name="Mori T."/>
            <person name="Yamamoto A."/>
            <person name="Ito M."/>
            <person name="Ohkuma M."/>
            <person name="Sakamoto M."/>
            <person name="Matsutani M."/>
        </authorList>
    </citation>
    <scope>NUCLEOTIDE SEQUENCE [LARGE SCALE GENOMIC DNA]</scope>
    <source>
        <strain evidence="2 3">KimC2</strain>
    </source>
</reference>
<dbReference type="Pfam" id="PF20585">
    <property type="entry name" value="Pectate_lyase_5"/>
    <property type="match status" value="1"/>
</dbReference>
<dbReference type="AlphaFoldDB" id="A0AAU9D8G8"/>
<dbReference type="InterPro" id="IPR046776">
    <property type="entry name" value="Pectate_lyase_5"/>
</dbReference>
<evidence type="ECO:0000313" key="3">
    <source>
        <dbReference type="Proteomes" id="UP001321804"/>
    </source>
</evidence>